<dbReference type="SUPFAM" id="SSF54593">
    <property type="entry name" value="Glyoxalase/Bleomycin resistance protein/Dihydroxybiphenyl dioxygenase"/>
    <property type="match status" value="1"/>
</dbReference>
<dbReference type="PANTHER" id="PTHR43048:SF3">
    <property type="entry name" value="METHYLMALONYL-COA EPIMERASE, MITOCHONDRIAL"/>
    <property type="match status" value="1"/>
</dbReference>
<dbReference type="InterPro" id="IPR029068">
    <property type="entry name" value="Glyas_Bleomycin-R_OHBP_Dase"/>
</dbReference>
<keyword evidence="2" id="KW-0479">Metal-binding</keyword>
<dbReference type="Proteomes" id="UP000251213">
    <property type="component" value="Unassembled WGS sequence"/>
</dbReference>
<evidence type="ECO:0000259" key="3">
    <source>
        <dbReference type="PROSITE" id="PS51819"/>
    </source>
</evidence>
<dbReference type="GO" id="GO:0046872">
    <property type="term" value="F:metal ion binding"/>
    <property type="evidence" value="ECO:0007669"/>
    <property type="project" value="UniProtKB-KW"/>
</dbReference>
<dbReference type="InterPro" id="IPR037523">
    <property type="entry name" value="VOC_core"/>
</dbReference>
<comment type="similarity">
    <text evidence="1">Belongs to the methylmalonyl-CoA epimerase family.</text>
</comment>
<keyword evidence="5" id="KW-1185">Reference proteome</keyword>
<evidence type="ECO:0000256" key="2">
    <source>
        <dbReference type="ARBA" id="ARBA00022723"/>
    </source>
</evidence>
<evidence type="ECO:0000313" key="5">
    <source>
        <dbReference type="Proteomes" id="UP000251213"/>
    </source>
</evidence>
<dbReference type="InterPro" id="IPR017515">
    <property type="entry name" value="MeMalonyl-CoA_epimerase"/>
</dbReference>
<sequence length="139" mass="15933">MHPKKISHIGIAVHHLNEAICWYRDTLGLQFEGIEIVESEKVRVAFLRIGESRIELLEPTDGDSPIARFLEKRGEGIHHIALEVENLQERLRFLKEHGIRLIHEQPKRGAHQMDIAFLHPKSTGGVLLELCEPIKEAKE</sequence>
<dbReference type="AlphaFoldDB" id="A0A364KA32"/>
<dbReference type="GO" id="GO:0046491">
    <property type="term" value="P:L-methylmalonyl-CoA metabolic process"/>
    <property type="evidence" value="ECO:0007669"/>
    <property type="project" value="TreeGrafter"/>
</dbReference>
<protein>
    <submittedName>
        <fullName evidence="4">Methylmalonyl-CoA epimerase</fullName>
    </submittedName>
</protein>
<reference evidence="4 5" key="2">
    <citation type="submission" date="2018-06" db="EMBL/GenBank/DDBJ databases">
        <authorList>
            <person name="Zhirakovskaya E."/>
        </authorList>
    </citation>
    <scope>NUCLEOTIDE SEQUENCE [LARGE SCALE GENOMIC DNA]</scope>
    <source>
        <strain evidence="4 5">FBKL4.011</strain>
    </source>
</reference>
<dbReference type="GO" id="GO:0004493">
    <property type="term" value="F:methylmalonyl-CoA epimerase activity"/>
    <property type="evidence" value="ECO:0007669"/>
    <property type="project" value="TreeGrafter"/>
</dbReference>
<dbReference type="EMBL" id="QJKK01000001">
    <property type="protein sequence ID" value="RAL27092.1"/>
    <property type="molecule type" value="Genomic_DNA"/>
</dbReference>
<dbReference type="InterPro" id="IPR051785">
    <property type="entry name" value="MMCE/EMCE_epimerase"/>
</dbReference>
<dbReference type="Gene3D" id="3.10.180.10">
    <property type="entry name" value="2,3-Dihydroxybiphenyl 1,2-Dioxygenase, domain 1"/>
    <property type="match status" value="1"/>
</dbReference>
<proteinExistence type="inferred from homology"/>
<name>A0A364KA32_9BACL</name>
<dbReference type="Pfam" id="PF13669">
    <property type="entry name" value="Glyoxalase_4"/>
    <property type="match status" value="1"/>
</dbReference>
<evidence type="ECO:0000313" key="4">
    <source>
        <dbReference type="EMBL" id="RAL27092.1"/>
    </source>
</evidence>
<comment type="caution">
    <text evidence="4">The sequence shown here is derived from an EMBL/GenBank/DDBJ whole genome shotgun (WGS) entry which is preliminary data.</text>
</comment>
<dbReference type="PANTHER" id="PTHR43048">
    <property type="entry name" value="METHYLMALONYL-COA EPIMERASE"/>
    <property type="match status" value="1"/>
</dbReference>
<organism evidence="4 5">
    <name type="scientific">Thermoflavimicrobium daqui</name>
    <dbReference type="NCBI Taxonomy" id="2137476"/>
    <lineage>
        <taxon>Bacteria</taxon>
        <taxon>Bacillati</taxon>
        <taxon>Bacillota</taxon>
        <taxon>Bacilli</taxon>
        <taxon>Bacillales</taxon>
        <taxon>Thermoactinomycetaceae</taxon>
        <taxon>Thermoflavimicrobium</taxon>
    </lineage>
</organism>
<dbReference type="OrthoDB" id="9788468at2"/>
<feature type="domain" description="VOC" evidence="3">
    <location>
        <begin position="5"/>
        <end position="133"/>
    </location>
</feature>
<dbReference type="NCBIfam" id="TIGR03081">
    <property type="entry name" value="metmalonyl_epim"/>
    <property type="match status" value="1"/>
</dbReference>
<reference evidence="4 5" key="1">
    <citation type="submission" date="2018-06" db="EMBL/GenBank/DDBJ databases">
        <title>Thermoflavimicrobium daqus sp. nov., a thermophilic microbe isolated from Moutai-flavour Daqu.</title>
        <authorList>
            <person name="Wang X."/>
            <person name="Zhou H."/>
        </authorList>
    </citation>
    <scope>NUCLEOTIDE SEQUENCE [LARGE SCALE GENOMIC DNA]</scope>
    <source>
        <strain evidence="4 5">FBKL4.011</strain>
    </source>
</reference>
<dbReference type="CDD" id="cd07249">
    <property type="entry name" value="MMCE"/>
    <property type="match status" value="1"/>
</dbReference>
<accession>A0A364KA32</accession>
<evidence type="ECO:0000256" key="1">
    <source>
        <dbReference type="ARBA" id="ARBA00009308"/>
    </source>
</evidence>
<gene>
    <name evidence="4" type="primary">mce</name>
    <name evidence="4" type="ORF">DL897_00335</name>
</gene>
<dbReference type="PROSITE" id="PS51819">
    <property type="entry name" value="VOC"/>
    <property type="match status" value="1"/>
</dbReference>